<evidence type="ECO:0000256" key="5">
    <source>
        <dbReference type="ARBA" id="ARBA00023034"/>
    </source>
</evidence>
<reference evidence="10" key="2">
    <citation type="journal article" date="2021" name="Genome Biol. Evol.">
        <title>Developing a high-quality reference genome for a parasitic bivalve with doubly uniparental inheritance (Bivalvia: Unionida).</title>
        <authorList>
            <person name="Smith C.H."/>
        </authorList>
    </citation>
    <scope>NUCLEOTIDE SEQUENCE</scope>
    <source>
        <strain evidence="10">CHS0354</strain>
        <tissue evidence="10">Mantle</tissue>
    </source>
</reference>
<evidence type="ECO:0000256" key="1">
    <source>
        <dbReference type="ARBA" id="ARBA00004555"/>
    </source>
</evidence>
<dbReference type="SUPFAM" id="SSF64356">
    <property type="entry name" value="SNARE-like"/>
    <property type="match status" value="1"/>
</dbReference>
<evidence type="ECO:0000256" key="4">
    <source>
        <dbReference type="ARBA" id="ARBA00022892"/>
    </source>
</evidence>
<dbReference type="Proteomes" id="UP001195483">
    <property type="component" value="Unassembled WGS sequence"/>
</dbReference>
<evidence type="ECO:0000256" key="3">
    <source>
        <dbReference type="ARBA" id="ARBA00022824"/>
    </source>
</evidence>
<keyword evidence="3 9" id="KW-0256">Endoplasmic reticulum</keyword>
<dbReference type="PANTHER" id="PTHR23249">
    <property type="entry name" value="TRAFFICKING PROTEIN PARTICLE COMPLEX SUBUNIT"/>
    <property type="match status" value="1"/>
</dbReference>
<gene>
    <name evidence="10" type="ORF">CHS0354_014427</name>
</gene>
<comment type="subcellular location">
    <subcellularLocation>
        <location evidence="9">Endoplasmic reticulum</location>
    </subcellularLocation>
    <subcellularLocation>
        <location evidence="9">Golgi apparatus</location>
        <location evidence="9">cis-Golgi network</location>
    </subcellularLocation>
    <subcellularLocation>
        <location evidence="1">Golgi apparatus</location>
    </subcellularLocation>
</comment>
<dbReference type="InterPro" id="IPR011012">
    <property type="entry name" value="Longin-like_dom_sf"/>
</dbReference>
<dbReference type="AlphaFoldDB" id="A0AAE0SA23"/>
<dbReference type="SMART" id="SM01399">
    <property type="entry name" value="Sybindin"/>
    <property type="match status" value="1"/>
</dbReference>
<evidence type="ECO:0000313" key="11">
    <source>
        <dbReference type="Proteomes" id="UP001195483"/>
    </source>
</evidence>
<dbReference type="GO" id="GO:0030008">
    <property type="term" value="C:TRAPP complex"/>
    <property type="evidence" value="ECO:0007669"/>
    <property type="project" value="UniProtKB-UniRule"/>
</dbReference>
<evidence type="ECO:0000313" key="10">
    <source>
        <dbReference type="EMBL" id="KAK3587913.1"/>
    </source>
</evidence>
<evidence type="ECO:0000256" key="8">
    <source>
        <dbReference type="ARBA" id="ARBA00046941"/>
    </source>
</evidence>
<sequence>MAIYSVYIINKAGGLIYQYDHFTNRPEVEKTFSFPFEIVLKVFDEKVVVAFGERDGIKVGHTVLAINGKPVEGRYLQDGRDIMEFLASPENFPLDVKFGRPKLTTNEKIMLASMFHSLFAIGSQLSPDLRSSGIEVLETDTFKLHCHQTMTGVKFIVIADPKQAHIDVLLKKLYEVYTDFALKNPFYSLDMPIRCDLFDSNLQGAIEQSEKLGISNI</sequence>
<accession>A0AAE0SA23</accession>
<reference evidence="10" key="3">
    <citation type="submission" date="2023-05" db="EMBL/GenBank/DDBJ databases">
        <authorList>
            <person name="Smith C.H."/>
        </authorList>
    </citation>
    <scope>NUCLEOTIDE SEQUENCE</scope>
    <source>
        <strain evidence="10">CHS0354</strain>
        <tissue evidence="10">Mantle</tissue>
    </source>
</reference>
<comment type="subunit">
    <text evidence="8">Component of the multisubunit TRAPP (transport protein particle) complex, which includes at least TRAPPC2, TRAPPC2L, TRAPPC3, TRAPPC3L, TRAPPC4, TRAPPC5, TRAPPC8, TRAPPC9, TRAPPC10, TRAPPC11 and TRAPPC12. Interacts with SDC2.</text>
</comment>
<dbReference type="Pfam" id="PF04099">
    <property type="entry name" value="Sybindin"/>
    <property type="match status" value="1"/>
</dbReference>
<dbReference type="FunFam" id="3.30.450.70:FF:000009">
    <property type="entry name" value="Trafficking protein particle complex 4"/>
    <property type="match status" value="1"/>
</dbReference>
<dbReference type="GO" id="GO:0005794">
    <property type="term" value="C:Golgi apparatus"/>
    <property type="evidence" value="ECO:0007669"/>
    <property type="project" value="UniProtKB-SubCell"/>
</dbReference>
<dbReference type="PANTHER" id="PTHR23249:SF15">
    <property type="entry name" value="TRAFFICKING PROTEIN PARTICLE COMPLEX SUBUNIT 4"/>
    <property type="match status" value="1"/>
</dbReference>
<keyword evidence="11" id="KW-1185">Reference proteome</keyword>
<name>A0AAE0SA23_9BIVA</name>
<evidence type="ECO:0000256" key="9">
    <source>
        <dbReference type="RuleBase" id="RU366065"/>
    </source>
</evidence>
<keyword evidence="4 9" id="KW-0931">ER-Golgi transport</keyword>
<comment type="similarity">
    <text evidence="6">Belongs to the TRAPP small subunits family. TRAPPC4 subfamily.</text>
</comment>
<proteinExistence type="inferred from homology"/>
<keyword evidence="5 9" id="KW-0333">Golgi apparatus</keyword>
<protein>
    <recommendedName>
        <fullName evidence="9">Trafficking protein particle complex subunit</fullName>
    </recommendedName>
</protein>
<dbReference type="GO" id="GO:0006888">
    <property type="term" value="P:endoplasmic reticulum to Golgi vesicle-mediated transport"/>
    <property type="evidence" value="ECO:0007669"/>
    <property type="project" value="UniProtKB-UniRule"/>
</dbReference>
<comment type="caution">
    <text evidence="10">The sequence shown here is derived from an EMBL/GenBank/DDBJ whole genome shotgun (WGS) entry which is preliminary data.</text>
</comment>
<comment type="subunit">
    <text evidence="9">Part of the multisubunit transport protein particle (TRAPP) complex.</text>
</comment>
<dbReference type="GO" id="GO:0005783">
    <property type="term" value="C:endoplasmic reticulum"/>
    <property type="evidence" value="ECO:0007669"/>
    <property type="project" value="UniProtKB-SubCell"/>
</dbReference>
<dbReference type="EMBL" id="JAEAOA010000895">
    <property type="protein sequence ID" value="KAK3587913.1"/>
    <property type="molecule type" value="Genomic_DNA"/>
</dbReference>
<keyword evidence="2 9" id="KW-0813">Transport</keyword>
<evidence type="ECO:0000256" key="7">
    <source>
        <dbReference type="ARBA" id="ARBA00046052"/>
    </source>
</evidence>
<evidence type="ECO:0000256" key="2">
    <source>
        <dbReference type="ARBA" id="ARBA00022448"/>
    </source>
</evidence>
<organism evidence="10 11">
    <name type="scientific">Potamilus streckersoni</name>
    <dbReference type="NCBI Taxonomy" id="2493646"/>
    <lineage>
        <taxon>Eukaryota</taxon>
        <taxon>Metazoa</taxon>
        <taxon>Spiralia</taxon>
        <taxon>Lophotrochozoa</taxon>
        <taxon>Mollusca</taxon>
        <taxon>Bivalvia</taxon>
        <taxon>Autobranchia</taxon>
        <taxon>Heteroconchia</taxon>
        <taxon>Palaeoheterodonta</taxon>
        <taxon>Unionida</taxon>
        <taxon>Unionoidea</taxon>
        <taxon>Unionidae</taxon>
        <taxon>Ambleminae</taxon>
        <taxon>Lampsilini</taxon>
        <taxon>Potamilus</taxon>
    </lineage>
</organism>
<dbReference type="Gene3D" id="3.30.450.70">
    <property type="match status" value="1"/>
</dbReference>
<dbReference type="CDD" id="cd14856">
    <property type="entry name" value="TRAPPC4_synbindin"/>
    <property type="match status" value="1"/>
</dbReference>
<reference evidence="10" key="1">
    <citation type="journal article" date="2021" name="Genome Biol. Evol.">
        <title>A High-Quality Reference Genome for a Parasitic Bivalve with Doubly Uniparental Inheritance (Bivalvia: Unionida).</title>
        <authorList>
            <person name="Smith C.H."/>
        </authorList>
    </citation>
    <scope>NUCLEOTIDE SEQUENCE</scope>
    <source>
        <strain evidence="10">CHS0354</strain>
    </source>
</reference>
<evidence type="ECO:0000256" key="6">
    <source>
        <dbReference type="ARBA" id="ARBA00038179"/>
    </source>
</evidence>
<dbReference type="InterPro" id="IPR007233">
    <property type="entry name" value="TRAPPC"/>
</dbReference>
<comment type="function">
    <text evidence="7">Core component of the TRAPP complexes which has a function of guanine nucleotide exchange factor activity for Rab1 GTPase. Plays a role in vesicular transport from endoplasmic reticulum to Golgi and autophagy. May play a role in dendrite postsynaptic membrane trafficking.</text>
</comment>